<evidence type="ECO:0000313" key="1">
    <source>
        <dbReference type="EMBL" id="ABS02434.1"/>
    </source>
</evidence>
<sequence>MPLRIAPTYRAAWVPARGDAPPDAALETAVAWWEERCAETGTRGLLVTNDKMTVTVTPRLLALARRHRSATPRTSAAAPWGVPVLAHRPDQAALHLAVQRAHGAALCVVEGVAGQVAGWASVTPAVALAPAGPGTGAATAAVDEQWLRTVTRLASGEHGMPSSPERTLAVLADLPAHRRAQLPTALIARGAPLAEVRQVVKLLAEVRGAGAR</sequence>
<dbReference type="EMBL" id="CP000750">
    <property type="protein sequence ID" value="ABS02434.1"/>
    <property type="molecule type" value="Genomic_DNA"/>
</dbReference>
<keyword evidence="2" id="KW-1185">Reference proteome</keyword>
<accession>A6W6J5</accession>
<reference evidence="2" key="1">
    <citation type="journal article" date="2008" name="PLoS ONE">
        <title>Survival in nuclear waste, extreme resistance, and potential applications gleaned from the genome sequence of Kineococcus radiotolerans SRS30216.</title>
        <authorList>
            <person name="Bagwell C.E."/>
            <person name="Bhat S."/>
            <person name="Hawkins G.M."/>
            <person name="Smith B.W."/>
            <person name="Biswas T."/>
            <person name="Hoover T.R."/>
            <person name="Saunders E."/>
            <person name="Han C.S."/>
            <person name="Tsodikov O.V."/>
            <person name="Shimkets L.J."/>
        </authorList>
    </citation>
    <scope>NUCLEOTIDE SEQUENCE [LARGE SCALE GENOMIC DNA]</scope>
    <source>
        <strain evidence="2">ATCC BAA-149 / DSM 14245 / SRS30216</strain>
    </source>
</reference>
<dbReference type="HOGENOM" id="CLU_1298407_0_0_11"/>
<gene>
    <name evidence="1" type="ordered locus">Krad_0946</name>
</gene>
<evidence type="ECO:0000313" key="2">
    <source>
        <dbReference type="Proteomes" id="UP000001116"/>
    </source>
</evidence>
<organism evidence="1 2">
    <name type="scientific">Kineococcus radiotolerans (strain ATCC BAA-149 / DSM 14245 / SRS30216)</name>
    <dbReference type="NCBI Taxonomy" id="266940"/>
    <lineage>
        <taxon>Bacteria</taxon>
        <taxon>Bacillati</taxon>
        <taxon>Actinomycetota</taxon>
        <taxon>Actinomycetes</taxon>
        <taxon>Kineosporiales</taxon>
        <taxon>Kineosporiaceae</taxon>
        <taxon>Kineococcus</taxon>
    </lineage>
</organism>
<dbReference type="RefSeq" id="WP_012084716.1">
    <property type="nucleotide sequence ID" value="NC_009664.2"/>
</dbReference>
<name>A6W6J5_KINRD</name>
<protein>
    <submittedName>
        <fullName evidence="1">Uncharacterized protein</fullName>
    </submittedName>
</protein>
<dbReference type="KEGG" id="kra:Krad_0946"/>
<dbReference type="OrthoDB" id="4548404at2"/>
<proteinExistence type="predicted"/>
<dbReference type="AlphaFoldDB" id="A6W6J5"/>
<dbReference type="Proteomes" id="UP000001116">
    <property type="component" value="Chromosome"/>
</dbReference>